<organism evidence="4 5">
    <name type="scientific">Clostridium bornimense</name>
    <dbReference type="NCBI Taxonomy" id="1216932"/>
    <lineage>
        <taxon>Bacteria</taxon>
        <taxon>Bacillati</taxon>
        <taxon>Bacillota</taxon>
        <taxon>Clostridia</taxon>
        <taxon>Eubacteriales</taxon>
        <taxon>Clostridiaceae</taxon>
        <taxon>Clostridium</taxon>
    </lineage>
</organism>
<dbReference type="AlphaFoldDB" id="W6S6R8"/>
<sequence length="197" mass="22989">MVPNKCNRNIVAILLINFITLSRGPMTVFFSYQLIQYLTTGIQAYSFCSMIISILIILSDFIDGKFARRYGVSTEIGQSFDIYFDFAYIFIAISILIKYSKIDSYFIIVIVYKFVEFLITSKIFKGKFQNRKSKKYYYDKLGIIVSGIYYVIPLITILLIYFEVRYSSIILRIALLVITALTFIASFMKFYDIRKIS</sequence>
<reference evidence="4 5" key="1">
    <citation type="submission" date="2013-11" db="EMBL/GenBank/DDBJ databases">
        <title>Complete genome sequence of Clostridum sp. M2/40.</title>
        <authorList>
            <person name="Wibberg D."/>
            <person name="Puehler A."/>
            <person name="Schlueter A."/>
        </authorList>
    </citation>
    <scope>NUCLEOTIDE SEQUENCE [LARGE SCALE GENOMIC DNA]</scope>
    <source>
        <strain evidence="5">M2/40</strain>
    </source>
</reference>
<dbReference type="EMBL" id="HG917869">
    <property type="protein sequence ID" value="CDM70082.1"/>
    <property type="molecule type" value="Genomic_DNA"/>
</dbReference>
<dbReference type="PROSITE" id="PS00379">
    <property type="entry name" value="CDP_ALCOHOL_P_TRANSF"/>
    <property type="match status" value="1"/>
</dbReference>
<keyword evidence="3" id="KW-0472">Membrane</keyword>
<dbReference type="Proteomes" id="UP000019426">
    <property type="component" value="Chromosome M2/40_rep2"/>
</dbReference>
<evidence type="ECO:0000313" key="5">
    <source>
        <dbReference type="Proteomes" id="UP000019426"/>
    </source>
</evidence>
<feature type="transmembrane region" description="Helical" evidence="3">
    <location>
        <begin position="105"/>
        <end position="124"/>
    </location>
</feature>
<evidence type="ECO:0000256" key="3">
    <source>
        <dbReference type="SAM" id="Phobius"/>
    </source>
</evidence>
<comment type="similarity">
    <text evidence="2">Belongs to the CDP-alcohol phosphatidyltransferase class-I family.</text>
</comment>
<evidence type="ECO:0000313" key="4">
    <source>
        <dbReference type="EMBL" id="CDM70082.1"/>
    </source>
</evidence>
<dbReference type="PATRIC" id="fig|1216932.3.peg.2931"/>
<dbReference type="GO" id="GO:0016020">
    <property type="term" value="C:membrane"/>
    <property type="evidence" value="ECO:0007669"/>
    <property type="project" value="InterPro"/>
</dbReference>
<protein>
    <submittedName>
        <fullName evidence="4">Putative membrane protein</fullName>
    </submittedName>
</protein>
<evidence type="ECO:0000256" key="2">
    <source>
        <dbReference type="RuleBase" id="RU003750"/>
    </source>
</evidence>
<dbReference type="Pfam" id="PF01066">
    <property type="entry name" value="CDP-OH_P_transf"/>
    <property type="match status" value="1"/>
</dbReference>
<evidence type="ECO:0000256" key="1">
    <source>
        <dbReference type="ARBA" id="ARBA00022679"/>
    </source>
</evidence>
<dbReference type="RefSeq" id="WP_044040243.1">
    <property type="nucleotide sequence ID" value="NZ_HG917869.1"/>
</dbReference>
<feature type="transmembrane region" description="Helical" evidence="3">
    <location>
        <begin position="82"/>
        <end position="99"/>
    </location>
</feature>
<dbReference type="STRING" id="1216932.CM240_2965"/>
<keyword evidence="1 2" id="KW-0808">Transferase</keyword>
<proteinExistence type="inferred from homology"/>
<dbReference type="Gene3D" id="1.20.120.1760">
    <property type="match status" value="1"/>
</dbReference>
<keyword evidence="5" id="KW-1185">Reference proteome</keyword>
<dbReference type="KEGG" id="clt:CM240_2965"/>
<dbReference type="HOGENOM" id="CLU_110585_0_0_9"/>
<dbReference type="eggNOG" id="COG0558">
    <property type="taxonomic scope" value="Bacteria"/>
</dbReference>
<feature type="transmembrane region" description="Helical" evidence="3">
    <location>
        <begin position="168"/>
        <end position="191"/>
    </location>
</feature>
<feature type="transmembrane region" description="Helical" evidence="3">
    <location>
        <begin position="12"/>
        <end position="32"/>
    </location>
</feature>
<dbReference type="GO" id="GO:0008654">
    <property type="term" value="P:phospholipid biosynthetic process"/>
    <property type="evidence" value="ECO:0007669"/>
    <property type="project" value="InterPro"/>
</dbReference>
<accession>W6S6R8</accession>
<name>W6S6R8_9CLOT</name>
<gene>
    <name evidence="4" type="ORF">CM240_2965</name>
</gene>
<dbReference type="GO" id="GO:0016780">
    <property type="term" value="F:phosphotransferase activity, for other substituted phosphate groups"/>
    <property type="evidence" value="ECO:0007669"/>
    <property type="project" value="InterPro"/>
</dbReference>
<feature type="transmembrane region" description="Helical" evidence="3">
    <location>
        <begin position="136"/>
        <end position="162"/>
    </location>
</feature>
<dbReference type="InterPro" id="IPR043130">
    <property type="entry name" value="CDP-OH_PTrfase_TM_dom"/>
</dbReference>
<feature type="transmembrane region" description="Helical" evidence="3">
    <location>
        <begin position="44"/>
        <end position="62"/>
    </location>
</feature>
<keyword evidence="3" id="KW-0812">Transmembrane</keyword>
<keyword evidence="3" id="KW-1133">Transmembrane helix</keyword>
<dbReference type="InterPro" id="IPR048254">
    <property type="entry name" value="CDP_ALCOHOL_P_TRANSF_CS"/>
</dbReference>
<dbReference type="InterPro" id="IPR000462">
    <property type="entry name" value="CDP-OH_P_trans"/>
</dbReference>